<keyword evidence="3" id="KW-1185">Reference proteome</keyword>
<dbReference type="EMBL" id="CADEAL010004221">
    <property type="protein sequence ID" value="CAB1454647.1"/>
    <property type="molecule type" value="Genomic_DNA"/>
</dbReference>
<comment type="caution">
    <text evidence="2">The sequence shown here is derived from an EMBL/GenBank/DDBJ whole genome shotgun (WGS) entry which is preliminary data.</text>
</comment>
<sequence>MVAMSPFPPHLFAFPPPSFLHATVASLQASDGPRTAAQNEATFDASWQADRAAPGTSARDTTSPLPPLCHAPNPNI</sequence>
<proteinExistence type="predicted"/>
<organism evidence="2 3">
    <name type="scientific">Pleuronectes platessa</name>
    <name type="common">European plaice</name>
    <dbReference type="NCBI Taxonomy" id="8262"/>
    <lineage>
        <taxon>Eukaryota</taxon>
        <taxon>Metazoa</taxon>
        <taxon>Chordata</taxon>
        <taxon>Craniata</taxon>
        <taxon>Vertebrata</taxon>
        <taxon>Euteleostomi</taxon>
        <taxon>Actinopterygii</taxon>
        <taxon>Neopterygii</taxon>
        <taxon>Teleostei</taxon>
        <taxon>Neoteleostei</taxon>
        <taxon>Acanthomorphata</taxon>
        <taxon>Carangaria</taxon>
        <taxon>Pleuronectiformes</taxon>
        <taxon>Pleuronectoidei</taxon>
        <taxon>Pleuronectidae</taxon>
        <taxon>Pleuronectes</taxon>
    </lineage>
</organism>
<feature type="region of interest" description="Disordered" evidence="1">
    <location>
        <begin position="31"/>
        <end position="76"/>
    </location>
</feature>
<dbReference type="AlphaFoldDB" id="A0A9N7VSR8"/>
<feature type="compositionally biased region" description="Pro residues" evidence="1">
    <location>
        <begin position="64"/>
        <end position="76"/>
    </location>
</feature>
<dbReference type="Proteomes" id="UP001153269">
    <property type="component" value="Unassembled WGS sequence"/>
</dbReference>
<protein>
    <submittedName>
        <fullName evidence="2">Uncharacterized protein</fullName>
    </submittedName>
</protein>
<accession>A0A9N7VSR8</accession>
<evidence type="ECO:0000256" key="1">
    <source>
        <dbReference type="SAM" id="MobiDB-lite"/>
    </source>
</evidence>
<name>A0A9N7VSR8_PLEPL</name>
<reference evidence="2" key="1">
    <citation type="submission" date="2020-03" db="EMBL/GenBank/DDBJ databases">
        <authorList>
            <person name="Weist P."/>
        </authorList>
    </citation>
    <scope>NUCLEOTIDE SEQUENCE</scope>
</reference>
<evidence type="ECO:0000313" key="3">
    <source>
        <dbReference type="Proteomes" id="UP001153269"/>
    </source>
</evidence>
<gene>
    <name evidence="2" type="ORF">PLEPLA_LOCUS42413</name>
</gene>
<evidence type="ECO:0000313" key="2">
    <source>
        <dbReference type="EMBL" id="CAB1454647.1"/>
    </source>
</evidence>